<dbReference type="InterPro" id="IPR001753">
    <property type="entry name" value="Enoyl-CoA_hydra/iso"/>
</dbReference>
<dbReference type="PANTHER" id="PTHR11941:SF54">
    <property type="entry name" value="ENOYL-COA HYDRATASE, MITOCHONDRIAL"/>
    <property type="match status" value="1"/>
</dbReference>
<evidence type="ECO:0000256" key="2">
    <source>
        <dbReference type="ARBA" id="ARBA00023239"/>
    </source>
</evidence>
<gene>
    <name evidence="4" type="ORF">JMJ56_19925</name>
</gene>
<protein>
    <submittedName>
        <fullName evidence="4">Enoyl-CoA hydratase/isomerase family protein</fullName>
    </submittedName>
</protein>
<keyword evidence="2" id="KW-0456">Lyase</keyword>
<name>A0ABS1U7Z8_9PROT</name>
<dbReference type="Gene3D" id="3.90.226.10">
    <property type="entry name" value="2-enoyl-CoA Hydratase, Chain A, domain 1"/>
    <property type="match status" value="1"/>
</dbReference>
<accession>A0ABS1U7Z8</accession>
<comment type="similarity">
    <text evidence="1 3">Belongs to the enoyl-CoA hydratase/isomerase family.</text>
</comment>
<evidence type="ECO:0000313" key="5">
    <source>
        <dbReference type="Proteomes" id="UP000660885"/>
    </source>
</evidence>
<comment type="caution">
    <text evidence="4">The sequence shown here is derived from an EMBL/GenBank/DDBJ whole genome shotgun (WGS) entry which is preliminary data.</text>
</comment>
<dbReference type="RefSeq" id="WP_202833527.1">
    <property type="nucleotide sequence ID" value="NZ_JAETWB010000012.1"/>
</dbReference>
<keyword evidence="5" id="KW-1185">Reference proteome</keyword>
<dbReference type="Pfam" id="PF00378">
    <property type="entry name" value="ECH_1"/>
    <property type="match status" value="1"/>
</dbReference>
<dbReference type="PROSITE" id="PS00166">
    <property type="entry name" value="ENOYL_COA_HYDRATASE"/>
    <property type="match status" value="1"/>
</dbReference>
<dbReference type="EMBL" id="JAETWB010000012">
    <property type="protein sequence ID" value="MBL6080290.1"/>
    <property type="molecule type" value="Genomic_DNA"/>
</dbReference>
<dbReference type="SUPFAM" id="SSF52096">
    <property type="entry name" value="ClpP/crotonase"/>
    <property type="match status" value="1"/>
</dbReference>
<evidence type="ECO:0000313" key="4">
    <source>
        <dbReference type="EMBL" id="MBL6080290.1"/>
    </source>
</evidence>
<dbReference type="Proteomes" id="UP000660885">
    <property type="component" value="Unassembled WGS sequence"/>
</dbReference>
<organism evidence="4 5">
    <name type="scientific">Belnapia arida</name>
    <dbReference type="NCBI Taxonomy" id="2804533"/>
    <lineage>
        <taxon>Bacteria</taxon>
        <taxon>Pseudomonadati</taxon>
        <taxon>Pseudomonadota</taxon>
        <taxon>Alphaproteobacteria</taxon>
        <taxon>Acetobacterales</taxon>
        <taxon>Roseomonadaceae</taxon>
        <taxon>Belnapia</taxon>
    </lineage>
</organism>
<dbReference type="InterPro" id="IPR029045">
    <property type="entry name" value="ClpP/crotonase-like_dom_sf"/>
</dbReference>
<dbReference type="InterPro" id="IPR018376">
    <property type="entry name" value="Enoyl-CoA_hyd/isom_CS"/>
</dbReference>
<proteinExistence type="inferred from homology"/>
<dbReference type="NCBIfam" id="NF005073">
    <property type="entry name" value="PRK06495.1"/>
    <property type="match status" value="1"/>
</dbReference>
<dbReference type="CDD" id="cd06558">
    <property type="entry name" value="crotonase-like"/>
    <property type="match status" value="1"/>
</dbReference>
<evidence type="ECO:0000256" key="3">
    <source>
        <dbReference type="RuleBase" id="RU003707"/>
    </source>
</evidence>
<dbReference type="InterPro" id="IPR014748">
    <property type="entry name" value="Enoyl-CoA_hydra_C"/>
</dbReference>
<dbReference type="Gene3D" id="1.10.12.10">
    <property type="entry name" value="Lyase 2-enoyl-coa Hydratase, Chain A, domain 2"/>
    <property type="match status" value="1"/>
</dbReference>
<reference evidence="4 5" key="1">
    <citation type="submission" date="2021-01" db="EMBL/GenBank/DDBJ databases">
        <title>Belnapia mucosa sp. nov. and Belnapia arida sp. nov., isolated from the Tabernas Desert (Almeria, Spain).</title>
        <authorList>
            <person name="Molina-Menor E."/>
            <person name="Vidal-Verdu A."/>
            <person name="Calonge A."/>
            <person name="Satari L."/>
            <person name="Pereto J."/>
            <person name="Porcar M."/>
        </authorList>
    </citation>
    <scope>NUCLEOTIDE SEQUENCE [LARGE SCALE GENOMIC DNA]</scope>
    <source>
        <strain evidence="4 5">T18</strain>
    </source>
</reference>
<evidence type="ECO:0000256" key="1">
    <source>
        <dbReference type="ARBA" id="ARBA00005254"/>
    </source>
</evidence>
<dbReference type="PANTHER" id="PTHR11941">
    <property type="entry name" value="ENOYL-COA HYDRATASE-RELATED"/>
    <property type="match status" value="1"/>
</dbReference>
<sequence>MSFEGLDCFAVEIAGHIATVTMRRPPVNAQNARFREEIIGIFDALHDMPEVRAVVLTGAGRAFSAGADLKERPGLTGQPGAYPRHNRLVRAAFDCVMECGVPVIAAINGAAIGAGCVLALSADILVAGESAFLSMTEVDVGLAGGVRHVRRHFGESDARLMIMTARRVTGPELLRMNVVSACVPDAALMETAMGIAREIAAKVPLAVRAAKRSFQVTEELPLQDGYRFEQSQTVALAGTEDTREAQLAFAEKRRPVFKGQ</sequence>